<sequence>MTKRTGYLHTLLLTLALLLPQLLHAQIDVSRVMTIGRNALYFNDYVVSIGYFNQVIGSRSWMAEPYFYRAVAKVSLEDFSGAEADASLCIERNAFIPKAYLVRGVARQNQKKYDLAAEDYRTGLRQTPDDEGMRYNLAMTELLRDKFDDAQKELETMLKFSPGSLDAYLLLSAVALQQKDTVRSESYIDTILRRDSFFGPAYAVSSQIAYEKKEYKQSLKRINKAIELIDEDPALYINRGIIRYQLNDLRGAMDDYSHVLDISSNNKIALFNRALLRSYLGDKNNAISDLNHLIKLEPSNHIARFNRGLLLADIGKHREAINDYNAVIKQYPEFINGWLARSQSRKLMGNAVGADRDYWHAVDLQEKAKKQKKTDKQPAKENSESKETRKEDDETIEKYNMLVVAEPEQETKAQYNSKVRGKVQDRNVEVEPRNIYVLTYYHRFDSEEINPNVPYSALVDRLNKQGILPFRLLLSNHEIPLDEEMVKRHQSDIEEATGTEKMSADNLFRRGLDYLLLQNHEQAISDFTSSLNLKPDQPLVLFARATALLKKQEAERNRMAAVTGENLSTQGKLILGESKKNAFGYNEAEHKANEARLKKPLTDLHTPVQDLDRTIQLNANFSYAYYNRAWIYAQQGETAKAIEDYTQAIALSPGLADAYFNRGLLYLAGGKSKEGLKDLSKAGELGLYQAYNILKRMNK</sequence>
<dbReference type="GO" id="GO:0009279">
    <property type="term" value="C:cell outer membrane"/>
    <property type="evidence" value="ECO:0007669"/>
    <property type="project" value="TreeGrafter"/>
</dbReference>
<dbReference type="InterPro" id="IPR050498">
    <property type="entry name" value="Ycf3"/>
</dbReference>
<dbReference type="Gene3D" id="1.25.40.10">
    <property type="entry name" value="Tetratricopeptide repeat domain"/>
    <property type="match status" value="5"/>
</dbReference>
<feature type="repeat" description="TPR" evidence="3">
    <location>
        <begin position="504"/>
        <end position="537"/>
    </location>
</feature>
<dbReference type="eggNOG" id="COG0457">
    <property type="taxonomic scope" value="Bacteria"/>
</dbReference>
<dbReference type="Proteomes" id="UP000030103">
    <property type="component" value="Unassembled WGS sequence"/>
</dbReference>
<feature type="compositionally biased region" description="Basic and acidic residues" evidence="4">
    <location>
        <begin position="367"/>
        <end position="392"/>
    </location>
</feature>
<evidence type="ECO:0000256" key="2">
    <source>
        <dbReference type="ARBA" id="ARBA00022803"/>
    </source>
</evidence>
<dbReference type="EMBL" id="JRFA01000014">
    <property type="protein sequence ID" value="KGN74387.1"/>
    <property type="molecule type" value="Genomic_DNA"/>
</dbReference>
<organism evidence="5 6">
    <name type="scientific">Porphyromonas macacae</name>
    <dbReference type="NCBI Taxonomy" id="28115"/>
    <lineage>
        <taxon>Bacteria</taxon>
        <taxon>Pseudomonadati</taxon>
        <taxon>Bacteroidota</taxon>
        <taxon>Bacteroidia</taxon>
        <taxon>Bacteroidales</taxon>
        <taxon>Porphyromonadaceae</taxon>
        <taxon>Porphyromonas</taxon>
    </lineage>
</organism>
<keyword evidence="2 3" id="KW-0802">TPR repeat</keyword>
<feature type="repeat" description="TPR" evidence="3">
    <location>
        <begin position="233"/>
        <end position="266"/>
    </location>
</feature>
<dbReference type="Pfam" id="PF13432">
    <property type="entry name" value="TPR_16"/>
    <property type="match status" value="1"/>
</dbReference>
<dbReference type="Pfam" id="PF13414">
    <property type="entry name" value="TPR_11"/>
    <property type="match status" value="1"/>
</dbReference>
<comment type="caution">
    <text evidence="5">The sequence shown here is derived from an EMBL/GenBank/DDBJ whole genome shotgun (WGS) entry which is preliminary data.</text>
</comment>
<gene>
    <name evidence="5" type="ORF">HQ47_04880</name>
</gene>
<evidence type="ECO:0000256" key="3">
    <source>
        <dbReference type="PROSITE-ProRule" id="PRU00339"/>
    </source>
</evidence>
<evidence type="ECO:0000313" key="5">
    <source>
        <dbReference type="EMBL" id="KGN74387.1"/>
    </source>
</evidence>
<evidence type="ECO:0000256" key="1">
    <source>
        <dbReference type="ARBA" id="ARBA00022737"/>
    </source>
</evidence>
<feature type="repeat" description="TPR" evidence="3">
    <location>
        <begin position="97"/>
        <end position="130"/>
    </location>
</feature>
<dbReference type="PANTHER" id="PTHR44858">
    <property type="entry name" value="TETRATRICOPEPTIDE REPEAT PROTEIN 6"/>
    <property type="match status" value="1"/>
</dbReference>
<dbReference type="InterPro" id="IPR011990">
    <property type="entry name" value="TPR-like_helical_dom_sf"/>
</dbReference>
<dbReference type="RefSeq" id="WP_036873721.1">
    <property type="nucleotide sequence ID" value="NZ_JRFA01000014.1"/>
</dbReference>
<dbReference type="PROSITE" id="PS50005">
    <property type="entry name" value="TPR"/>
    <property type="match status" value="4"/>
</dbReference>
<dbReference type="AlphaFoldDB" id="A0A0A2E9V0"/>
<name>A0A0A2E9V0_9PORP</name>
<protein>
    <recommendedName>
        <fullName evidence="7">Lipoprotein NlpI</fullName>
    </recommendedName>
</protein>
<feature type="repeat" description="TPR" evidence="3">
    <location>
        <begin position="622"/>
        <end position="655"/>
    </location>
</feature>
<evidence type="ECO:0000313" key="6">
    <source>
        <dbReference type="Proteomes" id="UP000030103"/>
    </source>
</evidence>
<feature type="region of interest" description="Disordered" evidence="4">
    <location>
        <begin position="367"/>
        <end position="395"/>
    </location>
</feature>
<dbReference type="OrthoDB" id="712930at2"/>
<keyword evidence="1" id="KW-0677">Repeat</keyword>
<dbReference type="PANTHER" id="PTHR44858:SF1">
    <property type="entry name" value="UDP-N-ACETYLGLUCOSAMINE--PEPTIDE N-ACETYLGLUCOSAMINYLTRANSFERASE SPINDLY-RELATED"/>
    <property type="match status" value="1"/>
</dbReference>
<dbReference type="GO" id="GO:0046813">
    <property type="term" value="P:receptor-mediated virion attachment to host cell"/>
    <property type="evidence" value="ECO:0007669"/>
    <property type="project" value="TreeGrafter"/>
</dbReference>
<dbReference type="SMART" id="SM00028">
    <property type="entry name" value="TPR"/>
    <property type="match status" value="11"/>
</dbReference>
<evidence type="ECO:0000256" key="4">
    <source>
        <dbReference type="SAM" id="MobiDB-lite"/>
    </source>
</evidence>
<evidence type="ECO:0008006" key="7">
    <source>
        <dbReference type="Google" id="ProtNLM"/>
    </source>
</evidence>
<proteinExistence type="predicted"/>
<dbReference type="SUPFAM" id="SSF48452">
    <property type="entry name" value="TPR-like"/>
    <property type="match status" value="3"/>
</dbReference>
<dbReference type="InterPro" id="IPR019734">
    <property type="entry name" value="TPR_rpt"/>
</dbReference>
<keyword evidence="6" id="KW-1185">Reference proteome</keyword>
<dbReference type="PROSITE" id="PS50293">
    <property type="entry name" value="TPR_REGION"/>
    <property type="match status" value="1"/>
</dbReference>
<dbReference type="STRING" id="28115.HQ47_04880"/>
<reference evidence="5 6" key="1">
    <citation type="submission" date="2014-09" db="EMBL/GenBank/DDBJ databases">
        <title>Draft Genome Sequence of Porphyromonas macacae COT-192_OH2859.</title>
        <authorList>
            <person name="Wallis C."/>
            <person name="Deusch O."/>
            <person name="O'Flynn C."/>
            <person name="Davis I."/>
            <person name="Horsfall A."/>
            <person name="Kirkwood N."/>
            <person name="Harris S."/>
            <person name="Eisen J.A."/>
            <person name="Coil D.A."/>
            <person name="Darling A.E."/>
            <person name="Jospin G."/>
            <person name="Alexiev A."/>
        </authorList>
    </citation>
    <scope>NUCLEOTIDE SEQUENCE [LARGE SCALE GENOMIC DNA]</scope>
    <source>
        <strain evidence="6">COT-192 OH2859</strain>
    </source>
</reference>
<accession>A0A0A2E9V0</accession>